<keyword evidence="15" id="KW-1185">Reference proteome</keyword>
<gene>
    <name evidence="10" type="primary">miaA</name>
    <name evidence="14" type="ORF">J2Z37_001586</name>
</gene>
<evidence type="ECO:0000313" key="15">
    <source>
        <dbReference type="Proteomes" id="UP001519343"/>
    </source>
</evidence>
<evidence type="ECO:0000256" key="6">
    <source>
        <dbReference type="ARBA" id="ARBA00022741"/>
    </source>
</evidence>
<dbReference type="Gene3D" id="1.10.20.140">
    <property type="match status" value="1"/>
</dbReference>
<comment type="function">
    <text evidence="2 10 12">Catalyzes the transfer of a dimethylallyl group onto the adenine at position 37 in tRNAs that read codons beginning with uridine, leading to the formation of N6-(dimethylallyl)adenosine (i(6)A).</text>
</comment>
<dbReference type="HAMAP" id="MF_00185">
    <property type="entry name" value="IPP_trans"/>
    <property type="match status" value="1"/>
</dbReference>
<evidence type="ECO:0000256" key="2">
    <source>
        <dbReference type="ARBA" id="ARBA00003213"/>
    </source>
</evidence>
<dbReference type="SUPFAM" id="SSF52540">
    <property type="entry name" value="P-loop containing nucleoside triphosphate hydrolases"/>
    <property type="match status" value="1"/>
</dbReference>
<proteinExistence type="inferred from homology"/>
<dbReference type="InterPro" id="IPR027417">
    <property type="entry name" value="P-loop_NTPase"/>
</dbReference>
<dbReference type="PANTHER" id="PTHR11088">
    <property type="entry name" value="TRNA DIMETHYLALLYLTRANSFERASE"/>
    <property type="match status" value="1"/>
</dbReference>
<keyword evidence="5 10" id="KW-0819">tRNA processing</keyword>
<keyword evidence="7 10" id="KW-0067">ATP-binding</keyword>
<evidence type="ECO:0000256" key="1">
    <source>
        <dbReference type="ARBA" id="ARBA00001946"/>
    </source>
</evidence>
<evidence type="ECO:0000256" key="3">
    <source>
        <dbReference type="ARBA" id="ARBA00005842"/>
    </source>
</evidence>
<dbReference type="GO" id="GO:0052381">
    <property type="term" value="F:tRNA dimethylallyltransferase activity"/>
    <property type="evidence" value="ECO:0007669"/>
    <property type="project" value="UniProtKB-EC"/>
</dbReference>
<sequence length="314" mass="35577">MKEKLLVLVGPTAVGKTALSVKLAHSLDGEVISGDSIQVYKGMDIGTAKITVEEMDGIVHHLIDILEPDETFSVNEFQKHSRRLITEINQRGKLPMIVGGTGLYIQSVIYDYQFSKASQNQELRDQLEAFAACEGKEALHKRLAEIDPVTASRLHPNDVKRIVRAIEIYQQTGTSMAEYQQRSSVSPYQLCLIGLTMERSQLYERINHRVDLMIEQGLIEEVQSLLKRGYNLSYSSMQAIGYKEIIAYLEGNLSKEESIELLKKNSRHFAKRQLTWFRSMKEIHWFEVAASSNGAELVENIRSFAEGMLMPHGE</sequence>
<feature type="binding site" evidence="10">
    <location>
        <begin position="12"/>
        <end position="17"/>
    </location>
    <ligand>
        <name>substrate</name>
    </ligand>
</feature>
<feature type="site" description="Interaction with substrate tRNA" evidence="10">
    <location>
        <position position="124"/>
    </location>
</feature>
<evidence type="ECO:0000256" key="9">
    <source>
        <dbReference type="ARBA" id="ARBA00049563"/>
    </source>
</evidence>
<comment type="caution">
    <text evidence="10">Lacks conserved residue(s) required for the propagation of feature annotation.</text>
</comment>
<organism evidence="14 15">
    <name type="scientific">Ammoniphilus resinae</name>
    <dbReference type="NCBI Taxonomy" id="861532"/>
    <lineage>
        <taxon>Bacteria</taxon>
        <taxon>Bacillati</taxon>
        <taxon>Bacillota</taxon>
        <taxon>Bacilli</taxon>
        <taxon>Bacillales</taxon>
        <taxon>Paenibacillaceae</taxon>
        <taxon>Aneurinibacillus group</taxon>
        <taxon>Ammoniphilus</taxon>
    </lineage>
</organism>
<comment type="catalytic activity">
    <reaction evidence="9 10 11">
        <text>adenosine(37) in tRNA + dimethylallyl diphosphate = N(6)-dimethylallyladenosine(37) in tRNA + diphosphate</text>
        <dbReference type="Rhea" id="RHEA:26482"/>
        <dbReference type="Rhea" id="RHEA-COMP:10162"/>
        <dbReference type="Rhea" id="RHEA-COMP:10375"/>
        <dbReference type="ChEBI" id="CHEBI:33019"/>
        <dbReference type="ChEBI" id="CHEBI:57623"/>
        <dbReference type="ChEBI" id="CHEBI:74411"/>
        <dbReference type="ChEBI" id="CHEBI:74415"/>
        <dbReference type="EC" id="2.5.1.75"/>
    </reaction>
</comment>
<dbReference type="InterPro" id="IPR039657">
    <property type="entry name" value="Dimethylallyltransferase"/>
</dbReference>
<evidence type="ECO:0000256" key="10">
    <source>
        <dbReference type="HAMAP-Rule" id="MF_00185"/>
    </source>
</evidence>
<dbReference type="NCBIfam" id="TIGR00174">
    <property type="entry name" value="miaA"/>
    <property type="match status" value="1"/>
</dbReference>
<comment type="cofactor">
    <cofactor evidence="1 10">
        <name>Mg(2+)</name>
        <dbReference type="ChEBI" id="CHEBI:18420"/>
    </cofactor>
</comment>
<dbReference type="EC" id="2.5.1.75" evidence="10"/>
<evidence type="ECO:0000256" key="8">
    <source>
        <dbReference type="ARBA" id="ARBA00022842"/>
    </source>
</evidence>
<evidence type="ECO:0000256" key="5">
    <source>
        <dbReference type="ARBA" id="ARBA00022694"/>
    </source>
</evidence>
<protein>
    <recommendedName>
        <fullName evidence="10">tRNA dimethylallyltransferase</fullName>
        <ecNumber evidence="10">2.5.1.75</ecNumber>
    </recommendedName>
    <alternativeName>
        <fullName evidence="10">Dimethylallyl diphosphate:tRNA dimethylallyltransferase</fullName>
        <shortName evidence="10">DMAPP:tRNA dimethylallyltransferase</shortName>
        <shortName evidence="10">DMATase</shortName>
    </alternativeName>
    <alternativeName>
        <fullName evidence="10">Isopentenyl-diphosphate:tRNA isopentenyltransferase</fullName>
        <shortName evidence="10">IPP transferase</shortName>
        <shortName evidence="10">IPPT</shortName>
        <shortName evidence="10">IPTase</shortName>
    </alternativeName>
</protein>
<dbReference type="Proteomes" id="UP001519343">
    <property type="component" value="Unassembled WGS sequence"/>
</dbReference>
<dbReference type="EMBL" id="JAGGKT010000003">
    <property type="protein sequence ID" value="MBP1931585.1"/>
    <property type="molecule type" value="Genomic_DNA"/>
</dbReference>
<evidence type="ECO:0000256" key="13">
    <source>
        <dbReference type="RuleBase" id="RU003785"/>
    </source>
</evidence>
<feature type="region of interest" description="Interaction with substrate tRNA" evidence="10">
    <location>
        <begin position="35"/>
        <end position="38"/>
    </location>
</feature>
<comment type="similarity">
    <text evidence="3 10 13">Belongs to the IPP transferase family.</text>
</comment>
<dbReference type="Pfam" id="PF01715">
    <property type="entry name" value="IPPT"/>
    <property type="match status" value="1"/>
</dbReference>
<name>A0ABS4GNZ8_9BACL</name>
<evidence type="ECO:0000256" key="7">
    <source>
        <dbReference type="ARBA" id="ARBA00022840"/>
    </source>
</evidence>
<dbReference type="InterPro" id="IPR018022">
    <property type="entry name" value="IPT"/>
</dbReference>
<keyword evidence="4 10" id="KW-0808">Transferase</keyword>
<evidence type="ECO:0000313" key="14">
    <source>
        <dbReference type="EMBL" id="MBP1931585.1"/>
    </source>
</evidence>
<evidence type="ECO:0000256" key="11">
    <source>
        <dbReference type="RuleBase" id="RU003783"/>
    </source>
</evidence>
<reference evidence="14 15" key="1">
    <citation type="submission" date="2021-03" db="EMBL/GenBank/DDBJ databases">
        <title>Genomic Encyclopedia of Type Strains, Phase IV (KMG-IV): sequencing the most valuable type-strain genomes for metagenomic binning, comparative biology and taxonomic classification.</title>
        <authorList>
            <person name="Goeker M."/>
        </authorList>
    </citation>
    <scope>NUCLEOTIDE SEQUENCE [LARGE SCALE GENOMIC DNA]</scope>
    <source>
        <strain evidence="14 15">DSM 24738</strain>
    </source>
</reference>
<dbReference type="PANTHER" id="PTHR11088:SF60">
    <property type="entry name" value="TRNA DIMETHYLALLYLTRANSFERASE"/>
    <property type="match status" value="1"/>
</dbReference>
<keyword evidence="8 10" id="KW-0460">Magnesium</keyword>
<comment type="caution">
    <text evidence="14">The sequence shown here is derived from an EMBL/GenBank/DDBJ whole genome shotgun (WGS) entry which is preliminary data.</text>
</comment>
<dbReference type="Gene3D" id="3.40.50.300">
    <property type="entry name" value="P-loop containing nucleotide triphosphate hydrolases"/>
    <property type="match status" value="1"/>
</dbReference>
<accession>A0ABS4GNZ8</accession>
<comment type="subunit">
    <text evidence="10">Monomer.</text>
</comment>
<evidence type="ECO:0000256" key="12">
    <source>
        <dbReference type="RuleBase" id="RU003784"/>
    </source>
</evidence>
<dbReference type="RefSeq" id="WP_209809680.1">
    <property type="nucleotide sequence ID" value="NZ_JAGGKT010000003.1"/>
</dbReference>
<evidence type="ECO:0000256" key="4">
    <source>
        <dbReference type="ARBA" id="ARBA00022679"/>
    </source>
</evidence>
<feature type="site" description="Interaction with substrate tRNA" evidence="10">
    <location>
        <position position="101"/>
    </location>
</feature>
<feature type="binding site" evidence="10">
    <location>
        <begin position="10"/>
        <end position="17"/>
    </location>
    <ligand>
        <name>ATP</name>
        <dbReference type="ChEBI" id="CHEBI:30616"/>
    </ligand>
</feature>
<keyword evidence="6 10" id="KW-0547">Nucleotide-binding</keyword>